<evidence type="ECO:0000259" key="2">
    <source>
        <dbReference type="Pfam" id="PF13577"/>
    </source>
</evidence>
<feature type="signal peptide" evidence="1">
    <location>
        <begin position="1"/>
        <end position="23"/>
    </location>
</feature>
<dbReference type="RefSeq" id="WP_188072561.1">
    <property type="nucleotide sequence ID" value="NZ_BSPS01000023.1"/>
</dbReference>
<feature type="chain" id="PRO_5031065852" description="SnoaL-like domain-containing protein" evidence="1">
    <location>
        <begin position="24"/>
        <end position="186"/>
    </location>
</feature>
<dbReference type="PROSITE" id="PS51318">
    <property type="entry name" value="TAT"/>
    <property type="match status" value="1"/>
</dbReference>
<dbReference type="InterPro" id="IPR032710">
    <property type="entry name" value="NTF2-like_dom_sf"/>
</dbReference>
<protein>
    <recommendedName>
        <fullName evidence="2">SnoaL-like domain-containing protein</fullName>
    </recommendedName>
</protein>
<evidence type="ECO:0000256" key="1">
    <source>
        <dbReference type="SAM" id="SignalP"/>
    </source>
</evidence>
<dbReference type="Gene3D" id="3.10.450.50">
    <property type="match status" value="1"/>
</dbReference>
<dbReference type="InterPro" id="IPR037401">
    <property type="entry name" value="SnoaL-like"/>
</dbReference>
<sequence length="186" mass="20205">MANEIVFSRRALAAVAGLGAAMAAGGAAGGADAARPAAFTESDRAAVIDLFSAFCWSFDCTNEEAFLDLFTGDALVVGMGVAHRGREAIARWFRYLVALREKDGDDWLHEAGQFRFVPDGAGCIAYAYATHFGANPQTGARFVRSLGYFVADCVRADGLWRFRRFSISGWDKALLPWKKPLPWDGL</sequence>
<dbReference type="Proteomes" id="UP000571950">
    <property type="component" value="Unassembled WGS sequence"/>
</dbReference>
<reference evidence="3 4" key="1">
    <citation type="submission" date="2020-08" db="EMBL/GenBank/DDBJ databases">
        <title>Genomic Encyclopedia of Type Strains, Phase IV (KMG-IV): sequencing the most valuable type-strain genomes for metagenomic binning, comparative biology and taxonomic classification.</title>
        <authorList>
            <person name="Goeker M."/>
        </authorList>
    </citation>
    <scope>NUCLEOTIDE SEQUENCE [LARGE SCALE GENOMIC DNA]</scope>
    <source>
        <strain evidence="3 4">DSM 26189</strain>
    </source>
</reference>
<proteinExistence type="predicted"/>
<keyword evidence="4" id="KW-1185">Reference proteome</keyword>
<dbReference type="Pfam" id="PF13577">
    <property type="entry name" value="SnoaL_4"/>
    <property type="match status" value="1"/>
</dbReference>
<keyword evidence="1" id="KW-0732">Signal</keyword>
<dbReference type="SUPFAM" id="SSF54427">
    <property type="entry name" value="NTF2-like"/>
    <property type="match status" value="1"/>
</dbReference>
<organism evidence="3 4">
    <name type="scientific">Sphingobium jiangsuense</name>
    <dbReference type="NCBI Taxonomy" id="870476"/>
    <lineage>
        <taxon>Bacteria</taxon>
        <taxon>Pseudomonadati</taxon>
        <taxon>Pseudomonadota</taxon>
        <taxon>Alphaproteobacteria</taxon>
        <taxon>Sphingomonadales</taxon>
        <taxon>Sphingomonadaceae</taxon>
        <taxon>Sphingobium</taxon>
    </lineage>
</organism>
<feature type="domain" description="SnoaL-like" evidence="2">
    <location>
        <begin position="42"/>
        <end position="165"/>
    </location>
</feature>
<dbReference type="EMBL" id="JACIDT010000009">
    <property type="protein sequence ID" value="MBB3927063.1"/>
    <property type="molecule type" value="Genomic_DNA"/>
</dbReference>
<evidence type="ECO:0000313" key="4">
    <source>
        <dbReference type="Proteomes" id="UP000571950"/>
    </source>
</evidence>
<gene>
    <name evidence="3" type="ORF">GGR43_002786</name>
</gene>
<comment type="caution">
    <text evidence="3">The sequence shown here is derived from an EMBL/GenBank/DDBJ whole genome shotgun (WGS) entry which is preliminary data.</text>
</comment>
<dbReference type="AlphaFoldDB" id="A0A7W6BHL0"/>
<dbReference type="InterPro" id="IPR006311">
    <property type="entry name" value="TAT_signal"/>
</dbReference>
<evidence type="ECO:0000313" key="3">
    <source>
        <dbReference type="EMBL" id="MBB3927063.1"/>
    </source>
</evidence>
<accession>A0A7W6BHL0</accession>
<name>A0A7W6BHL0_9SPHN</name>